<accession>A0A318EII1</accession>
<dbReference type="PROSITE" id="PS00460">
    <property type="entry name" value="GLUTATHIONE_PEROXID_1"/>
    <property type="match status" value="1"/>
</dbReference>
<keyword evidence="6" id="KW-1185">Reference proteome</keyword>
<dbReference type="RefSeq" id="WP_245903821.1">
    <property type="nucleotide sequence ID" value="NZ_CAKZQT010000038.1"/>
</dbReference>
<dbReference type="Pfam" id="PF00255">
    <property type="entry name" value="GSHPx"/>
    <property type="match status" value="1"/>
</dbReference>
<dbReference type="SUPFAM" id="SSF52833">
    <property type="entry name" value="Thioredoxin-like"/>
    <property type="match status" value="1"/>
</dbReference>
<dbReference type="Proteomes" id="UP000248330">
    <property type="component" value="Unassembled WGS sequence"/>
</dbReference>
<dbReference type="InterPro" id="IPR036249">
    <property type="entry name" value="Thioredoxin-like_sf"/>
</dbReference>
<keyword evidence="3 4" id="KW-0560">Oxidoreductase</keyword>
<proteinExistence type="inferred from homology"/>
<dbReference type="PANTHER" id="PTHR11592">
    <property type="entry name" value="GLUTATHIONE PEROXIDASE"/>
    <property type="match status" value="1"/>
</dbReference>
<dbReference type="InterPro" id="IPR029759">
    <property type="entry name" value="GPX_AS"/>
</dbReference>
<dbReference type="PROSITE" id="PS51355">
    <property type="entry name" value="GLUTATHIONE_PEROXID_3"/>
    <property type="match status" value="1"/>
</dbReference>
<dbReference type="EMBL" id="QICN01000002">
    <property type="protein sequence ID" value="PXV70416.1"/>
    <property type="molecule type" value="Genomic_DNA"/>
</dbReference>
<evidence type="ECO:0000256" key="3">
    <source>
        <dbReference type="ARBA" id="ARBA00023002"/>
    </source>
</evidence>
<keyword evidence="2 4" id="KW-0575">Peroxidase</keyword>
<evidence type="ECO:0000256" key="1">
    <source>
        <dbReference type="ARBA" id="ARBA00006926"/>
    </source>
</evidence>
<evidence type="ECO:0000313" key="6">
    <source>
        <dbReference type="Proteomes" id="UP000248330"/>
    </source>
</evidence>
<dbReference type="PRINTS" id="PR01011">
    <property type="entry name" value="GLUTPROXDASE"/>
</dbReference>
<sequence>MIPAHLATPMQRTIDLPDLEHRPVMRPSIALMAVLLAAALTAPYGAAAACGSPLLDTSAKRLVGPEESLCEHAGKAVLIVNTASRCGYTPQYEGLEALWQRYRDQGLVVLGFPSDQFGGQEPGDDAEIAKFCKVNYGVSFPMFTKSNVSGRDAIPLYKELIEITGESPKWNFHKYLIARDGRSVQAFGSDVKPDGATLRAAIEAALAR</sequence>
<comment type="similarity">
    <text evidence="1 4">Belongs to the glutathione peroxidase family.</text>
</comment>
<gene>
    <name evidence="5" type="ORF">C8D93_102268</name>
</gene>
<reference evidence="5 6" key="1">
    <citation type="submission" date="2018-04" db="EMBL/GenBank/DDBJ databases">
        <title>Genomic Encyclopedia of Type Strains, Phase IV (KMG-IV): sequencing the most valuable type-strain genomes for metagenomic binning, comparative biology and taxonomic classification.</title>
        <authorList>
            <person name="Goeker M."/>
        </authorList>
    </citation>
    <scope>NUCLEOTIDE SEQUENCE [LARGE SCALE GENOMIC DNA]</scope>
    <source>
        <strain evidence="5 6">DSM 104150</strain>
    </source>
</reference>
<dbReference type="PANTHER" id="PTHR11592:SF44">
    <property type="entry name" value="GLUTATHIONE PEROXIDASE"/>
    <property type="match status" value="1"/>
</dbReference>
<dbReference type="InterPro" id="IPR000889">
    <property type="entry name" value="Glutathione_peroxidase"/>
</dbReference>
<evidence type="ECO:0000256" key="4">
    <source>
        <dbReference type="RuleBase" id="RU000499"/>
    </source>
</evidence>
<organism evidence="5 6">
    <name type="scientific">Sinimarinibacterium flocculans</name>
    <dbReference type="NCBI Taxonomy" id="985250"/>
    <lineage>
        <taxon>Bacteria</taxon>
        <taxon>Pseudomonadati</taxon>
        <taxon>Pseudomonadota</taxon>
        <taxon>Gammaproteobacteria</taxon>
        <taxon>Nevskiales</taxon>
        <taxon>Nevskiaceae</taxon>
        <taxon>Sinimarinibacterium</taxon>
    </lineage>
</organism>
<dbReference type="CDD" id="cd00340">
    <property type="entry name" value="GSH_Peroxidase"/>
    <property type="match status" value="1"/>
</dbReference>
<dbReference type="AlphaFoldDB" id="A0A318EII1"/>
<evidence type="ECO:0000313" key="5">
    <source>
        <dbReference type="EMBL" id="PXV70416.1"/>
    </source>
</evidence>
<dbReference type="Gene3D" id="3.40.30.10">
    <property type="entry name" value="Glutaredoxin"/>
    <property type="match status" value="1"/>
</dbReference>
<dbReference type="GO" id="GO:0034599">
    <property type="term" value="P:cellular response to oxidative stress"/>
    <property type="evidence" value="ECO:0007669"/>
    <property type="project" value="TreeGrafter"/>
</dbReference>
<evidence type="ECO:0000256" key="2">
    <source>
        <dbReference type="ARBA" id="ARBA00022559"/>
    </source>
</evidence>
<protein>
    <recommendedName>
        <fullName evidence="4">Glutathione peroxidase</fullName>
    </recommendedName>
</protein>
<dbReference type="GO" id="GO:0004601">
    <property type="term" value="F:peroxidase activity"/>
    <property type="evidence" value="ECO:0007669"/>
    <property type="project" value="UniProtKB-KW"/>
</dbReference>
<comment type="caution">
    <text evidence="5">The sequence shown here is derived from an EMBL/GenBank/DDBJ whole genome shotgun (WGS) entry which is preliminary data.</text>
</comment>
<name>A0A318EII1_9GAMM</name>